<feature type="signal peptide" evidence="1">
    <location>
        <begin position="1"/>
        <end position="19"/>
    </location>
</feature>
<dbReference type="AlphaFoldDB" id="A0AAV2RB57"/>
<sequence length="200" mass="22116">PAGCMSITRVVVCICLVMAATEVGAPRAANLNTAMAHHLIPEDAPETRQRFGAAVQIWTSRHNQTMLVIGAPSGYVTVTNVSYPLGRLYMCPVETLENCSVHNPQPLFPNTEEKPKQQENRNLAALSEGEYVPNYGMGLGHTLYSNKNAKYSNLMACAPWYPRKLVTPLMSEPSMQVRGACYILEDKNEATSKFLIPFNR</sequence>
<feature type="non-terminal residue" evidence="2">
    <location>
        <position position="1"/>
    </location>
</feature>
<evidence type="ECO:0008006" key="4">
    <source>
        <dbReference type="Google" id="ProtNLM"/>
    </source>
</evidence>
<evidence type="ECO:0000313" key="3">
    <source>
        <dbReference type="Proteomes" id="UP001497623"/>
    </source>
</evidence>
<dbReference type="EMBL" id="CAXKWB010019812">
    <property type="protein sequence ID" value="CAL4122275.1"/>
    <property type="molecule type" value="Genomic_DNA"/>
</dbReference>
<gene>
    <name evidence="2" type="ORF">MNOR_LOCUS22997</name>
</gene>
<comment type="caution">
    <text evidence="2">The sequence shown here is derived from an EMBL/GenBank/DDBJ whole genome shotgun (WGS) entry which is preliminary data.</text>
</comment>
<dbReference type="Proteomes" id="UP001497623">
    <property type="component" value="Unassembled WGS sequence"/>
</dbReference>
<reference evidence="2 3" key="1">
    <citation type="submission" date="2024-05" db="EMBL/GenBank/DDBJ databases">
        <authorList>
            <person name="Wallberg A."/>
        </authorList>
    </citation>
    <scope>NUCLEOTIDE SEQUENCE [LARGE SCALE GENOMIC DNA]</scope>
</reference>
<accession>A0AAV2RB57</accession>
<keyword evidence="3" id="KW-1185">Reference proteome</keyword>
<organism evidence="2 3">
    <name type="scientific">Meganyctiphanes norvegica</name>
    <name type="common">Northern krill</name>
    <name type="synonym">Thysanopoda norvegica</name>
    <dbReference type="NCBI Taxonomy" id="48144"/>
    <lineage>
        <taxon>Eukaryota</taxon>
        <taxon>Metazoa</taxon>
        <taxon>Ecdysozoa</taxon>
        <taxon>Arthropoda</taxon>
        <taxon>Crustacea</taxon>
        <taxon>Multicrustacea</taxon>
        <taxon>Malacostraca</taxon>
        <taxon>Eumalacostraca</taxon>
        <taxon>Eucarida</taxon>
        <taxon>Euphausiacea</taxon>
        <taxon>Euphausiidae</taxon>
        <taxon>Meganyctiphanes</taxon>
    </lineage>
</organism>
<feature type="chain" id="PRO_5043449854" description="Ependymin" evidence="1">
    <location>
        <begin position="20"/>
        <end position="200"/>
    </location>
</feature>
<protein>
    <recommendedName>
        <fullName evidence="4">Ependymin</fullName>
    </recommendedName>
</protein>
<dbReference type="InterPro" id="IPR028994">
    <property type="entry name" value="Integrin_alpha_N"/>
</dbReference>
<keyword evidence="1" id="KW-0732">Signal</keyword>
<proteinExistence type="predicted"/>
<dbReference type="Gene3D" id="2.130.10.130">
    <property type="entry name" value="Integrin alpha, N-terminal"/>
    <property type="match status" value="1"/>
</dbReference>
<evidence type="ECO:0000256" key="1">
    <source>
        <dbReference type="SAM" id="SignalP"/>
    </source>
</evidence>
<name>A0AAV2RB57_MEGNR</name>
<evidence type="ECO:0000313" key="2">
    <source>
        <dbReference type="EMBL" id="CAL4122275.1"/>
    </source>
</evidence>